<dbReference type="Proteomes" id="UP000823749">
    <property type="component" value="Chromosome 9"/>
</dbReference>
<gene>
    <name evidence="1" type="ORF">RHGRI_026979</name>
</gene>
<proteinExistence type="predicted"/>
<organism evidence="1 2">
    <name type="scientific">Rhododendron griersonianum</name>
    <dbReference type="NCBI Taxonomy" id="479676"/>
    <lineage>
        <taxon>Eukaryota</taxon>
        <taxon>Viridiplantae</taxon>
        <taxon>Streptophyta</taxon>
        <taxon>Embryophyta</taxon>
        <taxon>Tracheophyta</taxon>
        <taxon>Spermatophyta</taxon>
        <taxon>Magnoliopsida</taxon>
        <taxon>eudicotyledons</taxon>
        <taxon>Gunneridae</taxon>
        <taxon>Pentapetalae</taxon>
        <taxon>asterids</taxon>
        <taxon>Ericales</taxon>
        <taxon>Ericaceae</taxon>
        <taxon>Ericoideae</taxon>
        <taxon>Rhodoreae</taxon>
        <taxon>Rhododendron</taxon>
    </lineage>
</organism>
<evidence type="ECO:0000313" key="1">
    <source>
        <dbReference type="EMBL" id="KAG5532533.1"/>
    </source>
</evidence>
<reference evidence="1" key="1">
    <citation type="submission" date="2020-08" db="EMBL/GenBank/DDBJ databases">
        <title>Plant Genome Project.</title>
        <authorList>
            <person name="Zhang R.-G."/>
        </authorList>
    </citation>
    <scope>NUCLEOTIDE SEQUENCE</scope>
    <source>
        <strain evidence="1">WSP0</strain>
        <tissue evidence="1">Leaf</tissue>
    </source>
</reference>
<comment type="caution">
    <text evidence="1">The sequence shown here is derived from an EMBL/GenBank/DDBJ whole genome shotgun (WGS) entry which is preliminary data.</text>
</comment>
<name>A0AAV6IW62_9ERIC</name>
<sequence>MATASASLLPLLLLFARLSALTVALLVLIWALGFKTSSLPHSPSSELLIYDVNPHTLFVYAQHIFASAPSIANGDWVHSHQWRRGSKLTMKGLRQYSSAAAEVKLPCLPTRHITGSQSQAEWSMSPQIVCSNFDAEEMRYNPLHDELMQIFGSNFNTGELSYDPLHDALFCVTFGRAVSDVLSLLFSGAVADGFLELLAQRGEANDKGASLALAHLPGSIYLRFSRGDS</sequence>
<dbReference type="AlphaFoldDB" id="A0AAV6IW62"/>
<keyword evidence="2" id="KW-1185">Reference proteome</keyword>
<dbReference type="EMBL" id="JACTNZ010000009">
    <property type="protein sequence ID" value="KAG5532533.1"/>
    <property type="molecule type" value="Genomic_DNA"/>
</dbReference>
<protein>
    <submittedName>
        <fullName evidence="1">Uncharacterized protein</fullName>
    </submittedName>
</protein>
<accession>A0AAV6IW62</accession>
<evidence type="ECO:0000313" key="2">
    <source>
        <dbReference type="Proteomes" id="UP000823749"/>
    </source>
</evidence>